<dbReference type="KEGG" id="ptan:CRYO30217_03390"/>
<organism evidence="3 4">
    <name type="scientific">Parvicella tangerina</name>
    <dbReference type="NCBI Taxonomy" id="2829795"/>
    <lineage>
        <taxon>Bacteria</taxon>
        <taxon>Pseudomonadati</taxon>
        <taxon>Bacteroidota</taxon>
        <taxon>Flavobacteriia</taxon>
        <taxon>Flavobacteriales</taxon>
        <taxon>Parvicellaceae</taxon>
        <taxon>Parvicella</taxon>
    </lineage>
</organism>
<dbReference type="AlphaFoldDB" id="A0A916JQF0"/>
<gene>
    <name evidence="3" type="ORF">CRYO30217_03390</name>
</gene>
<evidence type="ECO:0000259" key="1">
    <source>
        <dbReference type="PROSITE" id="PS00022"/>
    </source>
</evidence>
<protein>
    <recommendedName>
        <fullName evidence="1 2">EGF-like domain-containing protein</fullName>
    </recommendedName>
</protein>
<proteinExistence type="predicted"/>
<evidence type="ECO:0000313" key="4">
    <source>
        <dbReference type="Proteomes" id="UP000683507"/>
    </source>
</evidence>
<accession>A0A916JQF0</accession>
<dbReference type="InterPro" id="IPR000742">
    <property type="entry name" value="EGF"/>
</dbReference>
<name>A0A916JQF0_9FLAO</name>
<dbReference type="EMBL" id="OU015584">
    <property type="protein sequence ID" value="CAG5087107.1"/>
    <property type="molecule type" value="Genomic_DNA"/>
</dbReference>
<dbReference type="PROSITE" id="PS01186">
    <property type="entry name" value="EGF_2"/>
    <property type="match status" value="1"/>
</dbReference>
<sequence length="213" mass="22501">MKIKFLLTTILVSVSLTITNCKKEGCTDPTATNYNSSAKKNDGSCIYPDPDPCDGISCLNGGYCANGTCNCPDGYSGSDCGVALTPTSMSITSATLTAYPMTNGGAGWDPSSGPDVYITINSGTSANNNEFQSSYFADVTGQSLTFTNGFPISVPSPASNYTIGIWDYETSTGLEEFMTGLYFTPIDHDSGFPPTITLSTASMSITLNVEWQF</sequence>
<keyword evidence="4" id="KW-1185">Reference proteome</keyword>
<dbReference type="SUPFAM" id="SSF57196">
    <property type="entry name" value="EGF/Laminin"/>
    <property type="match status" value="1"/>
</dbReference>
<dbReference type="Proteomes" id="UP000683507">
    <property type="component" value="Chromosome"/>
</dbReference>
<dbReference type="PROSITE" id="PS00022">
    <property type="entry name" value="EGF_1"/>
    <property type="match status" value="1"/>
</dbReference>
<reference evidence="3" key="1">
    <citation type="submission" date="2021-04" db="EMBL/GenBank/DDBJ databases">
        <authorList>
            <person name="Rodrigo-Torres L."/>
            <person name="Arahal R. D."/>
            <person name="Lucena T."/>
        </authorList>
    </citation>
    <scope>NUCLEOTIDE SEQUENCE</scope>
    <source>
        <strain evidence="3">AS29M-1</strain>
    </source>
</reference>
<evidence type="ECO:0000259" key="2">
    <source>
        <dbReference type="PROSITE" id="PS01186"/>
    </source>
</evidence>
<dbReference type="RefSeq" id="WP_258543569.1">
    <property type="nucleotide sequence ID" value="NZ_OU015584.1"/>
</dbReference>
<feature type="domain" description="EGF-like" evidence="1 2">
    <location>
        <begin position="69"/>
        <end position="80"/>
    </location>
</feature>
<evidence type="ECO:0000313" key="3">
    <source>
        <dbReference type="EMBL" id="CAG5087107.1"/>
    </source>
</evidence>